<proteinExistence type="predicted"/>
<reference evidence="1 2" key="1">
    <citation type="submission" date="2019-05" db="EMBL/GenBank/DDBJ databases">
        <title>Another draft genome of Portunus trituberculatus and its Hox gene families provides insights of decapod evolution.</title>
        <authorList>
            <person name="Jeong J.-H."/>
            <person name="Song I."/>
            <person name="Kim S."/>
            <person name="Choi T."/>
            <person name="Kim D."/>
            <person name="Ryu S."/>
            <person name="Kim W."/>
        </authorList>
    </citation>
    <scope>NUCLEOTIDE SEQUENCE [LARGE SCALE GENOMIC DNA]</scope>
    <source>
        <tissue evidence="1">Muscle</tissue>
    </source>
</reference>
<accession>A0A5B7JUX5</accession>
<dbReference type="AlphaFoldDB" id="A0A5B7JUX5"/>
<name>A0A5B7JUX5_PORTR</name>
<dbReference type="Proteomes" id="UP000324222">
    <property type="component" value="Unassembled WGS sequence"/>
</dbReference>
<evidence type="ECO:0000313" key="1">
    <source>
        <dbReference type="EMBL" id="MPC96828.1"/>
    </source>
</evidence>
<dbReference type="EMBL" id="VSRR010107503">
    <property type="protein sequence ID" value="MPC96828.1"/>
    <property type="molecule type" value="Genomic_DNA"/>
</dbReference>
<sequence>MGDGCCGYIGNIALVDEVSF</sequence>
<gene>
    <name evidence="1" type="ORF">E2C01_092107</name>
</gene>
<keyword evidence="2" id="KW-1185">Reference proteome</keyword>
<organism evidence="1 2">
    <name type="scientific">Portunus trituberculatus</name>
    <name type="common">Swimming crab</name>
    <name type="synonym">Neptunus trituberculatus</name>
    <dbReference type="NCBI Taxonomy" id="210409"/>
    <lineage>
        <taxon>Eukaryota</taxon>
        <taxon>Metazoa</taxon>
        <taxon>Ecdysozoa</taxon>
        <taxon>Arthropoda</taxon>
        <taxon>Crustacea</taxon>
        <taxon>Multicrustacea</taxon>
        <taxon>Malacostraca</taxon>
        <taxon>Eumalacostraca</taxon>
        <taxon>Eucarida</taxon>
        <taxon>Decapoda</taxon>
        <taxon>Pleocyemata</taxon>
        <taxon>Brachyura</taxon>
        <taxon>Eubrachyura</taxon>
        <taxon>Portunoidea</taxon>
        <taxon>Portunidae</taxon>
        <taxon>Portuninae</taxon>
        <taxon>Portunus</taxon>
    </lineage>
</organism>
<evidence type="ECO:0000313" key="2">
    <source>
        <dbReference type="Proteomes" id="UP000324222"/>
    </source>
</evidence>
<protein>
    <submittedName>
        <fullName evidence="1">Uncharacterized protein</fullName>
    </submittedName>
</protein>
<comment type="caution">
    <text evidence="1">The sequence shown here is derived from an EMBL/GenBank/DDBJ whole genome shotgun (WGS) entry which is preliminary data.</text>
</comment>